<reference evidence="3 4" key="1">
    <citation type="submission" date="2017-09" db="EMBL/GenBank/DDBJ databases">
        <title>Genome sequencing of Besnoitia besnoiti strain Bb-Ger1.</title>
        <authorList>
            <person name="Schares G."/>
            <person name="Venepally P."/>
            <person name="Lorenzi H.A."/>
        </authorList>
    </citation>
    <scope>NUCLEOTIDE SEQUENCE [LARGE SCALE GENOMIC DNA]</scope>
    <source>
        <strain evidence="3 4">Bb-Ger1</strain>
    </source>
</reference>
<dbReference type="EMBL" id="NWUJ01000002">
    <property type="protein sequence ID" value="PFH36896.1"/>
    <property type="molecule type" value="Genomic_DNA"/>
</dbReference>
<dbReference type="GO" id="GO:0016020">
    <property type="term" value="C:membrane"/>
    <property type="evidence" value="ECO:0007669"/>
    <property type="project" value="InterPro"/>
</dbReference>
<gene>
    <name evidence="3" type="ORF">BESB_033540</name>
</gene>
<dbReference type="SUPFAM" id="SSF74877">
    <property type="entry name" value="Major surface antigen p30, SAG1"/>
    <property type="match status" value="2"/>
</dbReference>
<dbReference type="RefSeq" id="XP_029220905.1">
    <property type="nucleotide sequence ID" value="XM_029361940.1"/>
</dbReference>
<keyword evidence="4" id="KW-1185">Reference proteome</keyword>
<evidence type="ECO:0000259" key="2">
    <source>
        <dbReference type="Pfam" id="PF04092"/>
    </source>
</evidence>
<organism evidence="3 4">
    <name type="scientific">Besnoitia besnoiti</name>
    <name type="common">Apicomplexan protozoan</name>
    <dbReference type="NCBI Taxonomy" id="94643"/>
    <lineage>
        <taxon>Eukaryota</taxon>
        <taxon>Sar</taxon>
        <taxon>Alveolata</taxon>
        <taxon>Apicomplexa</taxon>
        <taxon>Conoidasida</taxon>
        <taxon>Coccidia</taxon>
        <taxon>Eucoccidiorida</taxon>
        <taxon>Eimeriorina</taxon>
        <taxon>Sarcocystidae</taxon>
        <taxon>Besnoitia</taxon>
    </lineage>
</organism>
<feature type="chain" id="PRO_5012947778" evidence="1">
    <location>
        <begin position="34"/>
        <end position="316"/>
    </location>
</feature>
<dbReference type="AlphaFoldDB" id="A0A2A9MLI9"/>
<proteinExistence type="predicted"/>
<accession>A0A2A9MLI9</accession>
<evidence type="ECO:0000313" key="3">
    <source>
        <dbReference type="EMBL" id="PFH36896.1"/>
    </source>
</evidence>
<dbReference type="Proteomes" id="UP000224006">
    <property type="component" value="Chromosome II"/>
</dbReference>
<name>A0A2A9MLI9_BESBE</name>
<dbReference type="Gene3D" id="2.60.40.1320">
    <property type="entry name" value="SRS domain"/>
    <property type="match status" value="2"/>
</dbReference>
<feature type="domain" description="SRS" evidence="2">
    <location>
        <begin position="42"/>
        <end position="158"/>
    </location>
</feature>
<dbReference type="Pfam" id="PF04092">
    <property type="entry name" value="SAG"/>
    <property type="match status" value="2"/>
</dbReference>
<dbReference type="GeneID" id="40308335"/>
<comment type="caution">
    <text evidence="3">The sequence shown here is derived from an EMBL/GenBank/DDBJ whole genome shotgun (WGS) entry which is preliminary data.</text>
</comment>
<keyword evidence="1" id="KW-0732">Signal</keyword>
<evidence type="ECO:0000256" key="1">
    <source>
        <dbReference type="SAM" id="SignalP"/>
    </source>
</evidence>
<protein>
    <submittedName>
        <fullName evidence="3">SAG-related sequence SRS48K</fullName>
    </submittedName>
</protein>
<dbReference type="VEuPathDB" id="ToxoDB:BESB_033540"/>
<dbReference type="InterPro" id="IPR007226">
    <property type="entry name" value="SRS_dom"/>
</dbReference>
<dbReference type="InterPro" id="IPR036755">
    <property type="entry name" value="SRS_dom_sf"/>
</dbReference>
<evidence type="ECO:0000313" key="4">
    <source>
        <dbReference type="Proteomes" id="UP000224006"/>
    </source>
</evidence>
<dbReference type="KEGG" id="bbes:BESB_033540"/>
<sequence length="316" mass="33121">MAGRSSDFANISRPLRRALAAAVFAAFIYSAQADSGQEKHYVTCANSTTLISLPLTKTSDSVNFKCPANYTLSPEVSAKQQFCKDAKCNVTADLDDAYKLQAANKNEGYSLTMVKQPAASTNLYFVCKETTGPDLVRRVLERTQSAANASTCTIQVPVHGSSVFPASAETVCEKDPLSISLSPEKSTVIFRCGKDAALSPTNLENAFSGSACTTEKTLKELGVSGSLVEGSSGEASADAQTAYSLTVSSFPTESPAQLCYKCTTKSQPSDGKTTASECRVVIDVAQVSSSAGSLTAESSILAALALCSAFTGRQLL</sequence>
<dbReference type="OrthoDB" id="10382829at2759"/>
<feature type="domain" description="SRS" evidence="2">
    <location>
        <begin position="173"/>
        <end position="284"/>
    </location>
</feature>
<feature type="signal peptide" evidence="1">
    <location>
        <begin position="1"/>
        <end position="33"/>
    </location>
</feature>